<name>A0A8D9PE65_9VIRU</name>
<dbReference type="EMBL" id="BK029940">
    <property type="protein sequence ID" value="DAD55625.1"/>
    <property type="molecule type" value="Genomic_DNA"/>
</dbReference>
<evidence type="ECO:0000313" key="1">
    <source>
        <dbReference type="EMBL" id="DAD55625.1"/>
    </source>
</evidence>
<organism evidence="1">
    <name type="scientific">Bacteriophage sp</name>
    <dbReference type="NCBI Taxonomy" id="38018"/>
    <lineage>
        <taxon>Viruses</taxon>
    </lineage>
</organism>
<protein>
    <submittedName>
        <fullName evidence="1">Uncharacterized protein</fullName>
    </submittedName>
</protein>
<sequence>MKNLNSLIHILHLKWVINNLIFYRMKKTFYILNIIAS</sequence>
<reference evidence="1" key="1">
    <citation type="journal article" date="2021" name="Proc. Natl. Acad. Sci. U.S.A.">
        <title>A Catalog of Tens of Thousands of Viruses from Human Metagenomes Reveals Hidden Associations with Chronic Diseases.</title>
        <authorList>
            <person name="Tisza M.J."/>
            <person name="Buck C.B."/>
        </authorList>
    </citation>
    <scope>NUCLEOTIDE SEQUENCE</scope>
    <source>
        <strain evidence="1">CtOZu12</strain>
    </source>
</reference>
<proteinExistence type="predicted"/>
<accession>A0A8D9PE65</accession>